<name>A0A0R1WJ49_9LACO</name>
<organism evidence="1 2">
    <name type="scientific">Ligilactobacillus hayakitensis DSM 18933 = JCM 14209</name>
    <dbReference type="NCBI Taxonomy" id="1423755"/>
    <lineage>
        <taxon>Bacteria</taxon>
        <taxon>Bacillati</taxon>
        <taxon>Bacillota</taxon>
        <taxon>Bacilli</taxon>
        <taxon>Lactobacillales</taxon>
        <taxon>Lactobacillaceae</taxon>
        <taxon>Ligilactobacillus</taxon>
    </lineage>
</organism>
<gene>
    <name evidence="1" type="ORF">FC40_GL001096</name>
</gene>
<dbReference type="InterPro" id="IPR036412">
    <property type="entry name" value="HAD-like_sf"/>
</dbReference>
<dbReference type="InterPro" id="IPR006379">
    <property type="entry name" value="HAD-SF_hydro_IIB"/>
</dbReference>
<dbReference type="SUPFAM" id="SSF56784">
    <property type="entry name" value="HAD-like"/>
    <property type="match status" value="1"/>
</dbReference>
<dbReference type="Pfam" id="PF08282">
    <property type="entry name" value="Hydrolase_3"/>
    <property type="match status" value="1"/>
</dbReference>
<protein>
    <submittedName>
        <fullName evidence="1">Hydrolase (Had superfamily)</fullName>
    </submittedName>
</protein>
<dbReference type="GO" id="GO:0016791">
    <property type="term" value="F:phosphatase activity"/>
    <property type="evidence" value="ECO:0007669"/>
    <property type="project" value="TreeGrafter"/>
</dbReference>
<keyword evidence="2" id="KW-1185">Reference proteome</keyword>
<dbReference type="EMBL" id="AZGD01000100">
    <property type="protein sequence ID" value="KRM17888.1"/>
    <property type="molecule type" value="Genomic_DNA"/>
</dbReference>
<dbReference type="InterPro" id="IPR023214">
    <property type="entry name" value="HAD_sf"/>
</dbReference>
<sequence length="269" mass="29987">MIATDIDGTLVNDQRQLSEFTINTLKKAHEKGVKIVLCTGRPLSGVKHLLHELGLDEFNDTYVITHNGAQALNAKTNEVVFRNLLSFDDFKALSQLSQELKVHMQTITTDSKLYVNSQNIGKYSIYDAFYTNMDIIYTPADEMDPALQIAKIMWADEPQKIDAALALIPTAIKERFDLLRSEEFFCEFMHQNASKGYAAIKLGEFFGLKPDEIMTAGDQDNDMSMIINGGFSVAMGNAIPKVKDAADYITDTNNNDGLAKAVEKFVLNN</sequence>
<dbReference type="PANTHER" id="PTHR10000">
    <property type="entry name" value="PHOSPHOSERINE PHOSPHATASE"/>
    <property type="match status" value="1"/>
</dbReference>
<keyword evidence="1" id="KW-0378">Hydrolase</keyword>
<dbReference type="NCBIfam" id="TIGR01484">
    <property type="entry name" value="HAD-SF-IIB"/>
    <property type="match status" value="1"/>
</dbReference>
<dbReference type="InterPro" id="IPR000150">
    <property type="entry name" value="Cof"/>
</dbReference>
<proteinExistence type="predicted"/>
<dbReference type="CDD" id="cd07516">
    <property type="entry name" value="HAD_Pase"/>
    <property type="match status" value="1"/>
</dbReference>
<accession>A0A0R1WJ49</accession>
<dbReference type="GO" id="GO:0005829">
    <property type="term" value="C:cytosol"/>
    <property type="evidence" value="ECO:0007669"/>
    <property type="project" value="TreeGrafter"/>
</dbReference>
<evidence type="ECO:0000313" key="2">
    <source>
        <dbReference type="Proteomes" id="UP000051054"/>
    </source>
</evidence>
<dbReference type="eggNOG" id="COG0561">
    <property type="taxonomic scope" value="Bacteria"/>
</dbReference>
<comment type="caution">
    <text evidence="1">The sequence shown here is derived from an EMBL/GenBank/DDBJ whole genome shotgun (WGS) entry which is preliminary data.</text>
</comment>
<reference evidence="1 2" key="1">
    <citation type="journal article" date="2015" name="Genome Announc.">
        <title>Expanding the biotechnology potential of lactobacilli through comparative genomics of 213 strains and associated genera.</title>
        <authorList>
            <person name="Sun Z."/>
            <person name="Harris H.M."/>
            <person name="McCann A."/>
            <person name="Guo C."/>
            <person name="Argimon S."/>
            <person name="Zhang W."/>
            <person name="Yang X."/>
            <person name="Jeffery I.B."/>
            <person name="Cooney J.C."/>
            <person name="Kagawa T.F."/>
            <person name="Liu W."/>
            <person name="Song Y."/>
            <person name="Salvetti E."/>
            <person name="Wrobel A."/>
            <person name="Rasinkangas P."/>
            <person name="Parkhill J."/>
            <person name="Rea M.C."/>
            <person name="O'Sullivan O."/>
            <person name="Ritari J."/>
            <person name="Douillard F.P."/>
            <person name="Paul Ross R."/>
            <person name="Yang R."/>
            <person name="Briner A.E."/>
            <person name="Felis G.E."/>
            <person name="de Vos W.M."/>
            <person name="Barrangou R."/>
            <person name="Klaenhammer T.R."/>
            <person name="Caufield P.W."/>
            <person name="Cui Y."/>
            <person name="Zhang H."/>
            <person name="O'Toole P.W."/>
        </authorList>
    </citation>
    <scope>NUCLEOTIDE SEQUENCE [LARGE SCALE GENOMIC DNA]</scope>
    <source>
        <strain evidence="1 2">DSM 18933</strain>
    </source>
</reference>
<dbReference type="AlphaFoldDB" id="A0A0R1WJ49"/>
<dbReference type="Gene3D" id="3.30.1240.10">
    <property type="match status" value="1"/>
</dbReference>
<dbReference type="Proteomes" id="UP000051054">
    <property type="component" value="Unassembled WGS sequence"/>
</dbReference>
<dbReference type="PATRIC" id="fig|1423755.3.peg.1157"/>
<dbReference type="PANTHER" id="PTHR10000:SF8">
    <property type="entry name" value="HAD SUPERFAMILY HYDROLASE-LIKE, TYPE 3"/>
    <property type="match status" value="1"/>
</dbReference>
<dbReference type="STRING" id="1423755.FC40_GL001096"/>
<dbReference type="Gene3D" id="3.40.50.1000">
    <property type="entry name" value="HAD superfamily/HAD-like"/>
    <property type="match status" value="1"/>
</dbReference>
<dbReference type="SFLD" id="SFLDG01140">
    <property type="entry name" value="C2.B:_Phosphomannomutase_and_P"/>
    <property type="match status" value="1"/>
</dbReference>
<dbReference type="SFLD" id="SFLDG01144">
    <property type="entry name" value="C2.B.4:_PGP_Like"/>
    <property type="match status" value="1"/>
</dbReference>
<evidence type="ECO:0000313" key="1">
    <source>
        <dbReference type="EMBL" id="KRM17888.1"/>
    </source>
</evidence>
<dbReference type="SFLD" id="SFLDS00003">
    <property type="entry name" value="Haloacid_Dehalogenase"/>
    <property type="match status" value="1"/>
</dbReference>
<dbReference type="GO" id="GO:0000287">
    <property type="term" value="F:magnesium ion binding"/>
    <property type="evidence" value="ECO:0007669"/>
    <property type="project" value="TreeGrafter"/>
</dbReference>
<dbReference type="NCBIfam" id="TIGR00099">
    <property type="entry name" value="Cof-subfamily"/>
    <property type="match status" value="1"/>
</dbReference>
<dbReference type="NCBIfam" id="NF007806">
    <property type="entry name" value="PRK10513.1"/>
    <property type="match status" value="1"/>
</dbReference>